<dbReference type="Proteomes" id="UP000610966">
    <property type="component" value="Unassembled WGS sequence"/>
</dbReference>
<evidence type="ECO:0000313" key="1">
    <source>
        <dbReference type="EMBL" id="GIH73101.1"/>
    </source>
</evidence>
<gene>
    <name evidence="1" type="ORF">Mth01_53540</name>
</gene>
<dbReference type="EMBL" id="BOOG01000072">
    <property type="protein sequence ID" value="GIH73101.1"/>
    <property type="molecule type" value="Genomic_DNA"/>
</dbReference>
<name>A0A8J3RF32_9ACTN</name>
<organism evidence="1 2">
    <name type="scientific">Sphaerimonospora thailandensis</name>
    <dbReference type="NCBI Taxonomy" id="795644"/>
    <lineage>
        <taxon>Bacteria</taxon>
        <taxon>Bacillati</taxon>
        <taxon>Actinomycetota</taxon>
        <taxon>Actinomycetes</taxon>
        <taxon>Streptosporangiales</taxon>
        <taxon>Streptosporangiaceae</taxon>
        <taxon>Sphaerimonospora</taxon>
    </lineage>
</organism>
<dbReference type="AlphaFoldDB" id="A0A8J3RF32"/>
<comment type="caution">
    <text evidence="1">The sequence shown here is derived from an EMBL/GenBank/DDBJ whole genome shotgun (WGS) entry which is preliminary data.</text>
</comment>
<sequence>MRAVYDVPIEIMLNQMAVTLGRHSPGDSRSVLLKEIGGLEP</sequence>
<evidence type="ECO:0000313" key="2">
    <source>
        <dbReference type="Proteomes" id="UP000610966"/>
    </source>
</evidence>
<proteinExistence type="predicted"/>
<accession>A0A8J3RF32</accession>
<protein>
    <submittedName>
        <fullName evidence="1">Uncharacterized protein</fullName>
    </submittedName>
</protein>
<reference evidence="1" key="1">
    <citation type="submission" date="2021-01" db="EMBL/GenBank/DDBJ databases">
        <title>Whole genome shotgun sequence of Sphaerimonospora thailandensis NBRC 107569.</title>
        <authorList>
            <person name="Komaki H."/>
            <person name="Tamura T."/>
        </authorList>
    </citation>
    <scope>NUCLEOTIDE SEQUENCE</scope>
    <source>
        <strain evidence="1">NBRC 107569</strain>
    </source>
</reference>
<keyword evidence="2" id="KW-1185">Reference proteome</keyword>